<accession>A0A1A8YHF6</accession>
<dbReference type="AlphaFoldDB" id="A0A1A8YHF6"/>
<dbReference type="PANTHER" id="PTHR21646">
    <property type="entry name" value="UBIQUITIN CARBOXYL-TERMINAL HYDROLASE"/>
    <property type="match status" value="1"/>
</dbReference>
<dbReference type="InterPro" id="IPR028889">
    <property type="entry name" value="USP"/>
</dbReference>
<sequence>MNFDENDLLDFLCAKNYEYYEKHYKYDHVERKHTSFYNNGNICYCNASLQLLLSIKPLCIYILKKYNKIYYKTKSKYKGDILKAVFDLVQETYRSENNFLCTNKHINILKKIKVYNGNIVINAQNDAHEFLLLLFNYINVECNRFLNIPDNFDVKLNDKDNKEKAGDKYWIKYLFKDNSIITDLLGFQNISSITCINCGNTRYSFEFCIDLGLEFENENMKSTTLMELLKNNIMKNDDFCFLDCNICKLKKTSRIKKGIYRMPNLYMIIYIKRFKWIYGCTNYYNNNNVKKIDTIVLLPLDGLIDFTSFAHMSNHESLYNSKYIIESIICHSGNSYSGHYTAIVKFSDGFYKCNDDKIKKLANPMYLPCGMNIPWGEKMANTLKGRRMFPFENAENYLVMANTLKGRRMFPFENAQNYLVMANTLKGRRMFPFENAQNYLVMAITLKGRRMFPFENVENHLVKRG</sequence>
<keyword evidence="10" id="KW-1185">Reference proteome</keyword>
<feature type="domain" description="USP" evidence="8">
    <location>
        <begin position="34"/>
        <end position="378"/>
    </location>
</feature>
<dbReference type="InterPro" id="IPR038765">
    <property type="entry name" value="Papain-like_cys_pep_sf"/>
</dbReference>
<keyword evidence="4 9" id="KW-0645">Protease</keyword>
<dbReference type="InterPro" id="IPR050185">
    <property type="entry name" value="Ub_carboxyl-term_hydrolase"/>
</dbReference>
<dbReference type="GO" id="GO:0004843">
    <property type="term" value="F:cysteine-type deubiquitinase activity"/>
    <property type="evidence" value="ECO:0007669"/>
    <property type="project" value="UniProtKB-EC"/>
</dbReference>
<dbReference type="PROSITE" id="PS50235">
    <property type="entry name" value="USP_3"/>
    <property type="match status" value="1"/>
</dbReference>
<proteinExistence type="inferred from homology"/>
<dbReference type="Gene3D" id="3.90.70.10">
    <property type="entry name" value="Cysteine proteinases"/>
    <property type="match status" value="1"/>
</dbReference>
<dbReference type="InterPro" id="IPR001394">
    <property type="entry name" value="Peptidase_C19_UCH"/>
</dbReference>
<organism evidence="9 10">
    <name type="scientific">Plasmodium ovale wallikeri</name>
    <dbReference type="NCBI Taxonomy" id="864142"/>
    <lineage>
        <taxon>Eukaryota</taxon>
        <taxon>Sar</taxon>
        <taxon>Alveolata</taxon>
        <taxon>Apicomplexa</taxon>
        <taxon>Aconoidasida</taxon>
        <taxon>Haemosporida</taxon>
        <taxon>Plasmodiidae</taxon>
        <taxon>Plasmodium</taxon>
        <taxon>Plasmodium (Plasmodium)</taxon>
    </lineage>
</organism>
<dbReference type="Proteomes" id="UP000078555">
    <property type="component" value="Unassembled WGS sequence"/>
</dbReference>
<dbReference type="Pfam" id="PF00443">
    <property type="entry name" value="UCH"/>
    <property type="match status" value="1"/>
</dbReference>
<evidence type="ECO:0000313" key="9">
    <source>
        <dbReference type="EMBL" id="SBT30981.1"/>
    </source>
</evidence>
<evidence type="ECO:0000256" key="6">
    <source>
        <dbReference type="ARBA" id="ARBA00022801"/>
    </source>
</evidence>
<name>A0A1A8YHF6_PLAOA</name>
<dbReference type="CDD" id="cd02257">
    <property type="entry name" value="Peptidase_C19"/>
    <property type="match status" value="1"/>
</dbReference>
<evidence type="ECO:0000256" key="5">
    <source>
        <dbReference type="ARBA" id="ARBA00022786"/>
    </source>
</evidence>
<reference evidence="10" key="1">
    <citation type="submission" date="2016-05" db="EMBL/GenBank/DDBJ databases">
        <authorList>
            <person name="Naeem Raeece"/>
        </authorList>
    </citation>
    <scope>NUCLEOTIDE SEQUENCE [LARGE SCALE GENOMIC DNA]</scope>
</reference>
<keyword evidence="5" id="KW-0833">Ubl conjugation pathway</keyword>
<gene>
    <name evidence="9" type="ORF">POVWA1_004860</name>
</gene>
<dbReference type="EC" id="3.4.19.12" evidence="3"/>
<comment type="similarity">
    <text evidence="2">Belongs to the peptidase C19 family.</text>
</comment>
<evidence type="ECO:0000256" key="2">
    <source>
        <dbReference type="ARBA" id="ARBA00009085"/>
    </source>
</evidence>
<evidence type="ECO:0000256" key="3">
    <source>
        <dbReference type="ARBA" id="ARBA00012759"/>
    </source>
</evidence>
<comment type="catalytic activity">
    <reaction evidence="1">
        <text>Thiol-dependent hydrolysis of ester, thioester, amide, peptide and isopeptide bonds formed by the C-terminal Gly of ubiquitin (a 76-residue protein attached to proteins as an intracellular targeting signal).</text>
        <dbReference type="EC" id="3.4.19.12"/>
    </reaction>
</comment>
<evidence type="ECO:0000256" key="4">
    <source>
        <dbReference type="ARBA" id="ARBA00022670"/>
    </source>
</evidence>
<dbReference type="PANTHER" id="PTHR21646:SF24">
    <property type="entry name" value="UBIQUITIN CARBOXYL-TERMINAL HYDROLASE"/>
    <property type="match status" value="1"/>
</dbReference>
<keyword evidence="7" id="KW-0788">Thiol protease</keyword>
<evidence type="ECO:0000313" key="10">
    <source>
        <dbReference type="Proteomes" id="UP000078555"/>
    </source>
</evidence>
<keyword evidence="6" id="KW-0378">Hydrolase</keyword>
<evidence type="ECO:0000256" key="7">
    <source>
        <dbReference type="ARBA" id="ARBA00022807"/>
    </source>
</evidence>
<dbReference type="EMBL" id="FLRD01000010">
    <property type="protein sequence ID" value="SBT30981.1"/>
    <property type="molecule type" value="Genomic_DNA"/>
</dbReference>
<dbReference type="GO" id="GO:0016579">
    <property type="term" value="P:protein deubiquitination"/>
    <property type="evidence" value="ECO:0007669"/>
    <property type="project" value="InterPro"/>
</dbReference>
<dbReference type="SUPFAM" id="SSF54001">
    <property type="entry name" value="Cysteine proteinases"/>
    <property type="match status" value="1"/>
</dbReference>
<evidence type="ECO:0000256" key="1">
    <source>
        <dbReference type="ARBA" id="ARBA00000707"/>
    </source>
</evidence>
<dbReference type="GO" id="GO:0006508">
    <property type="term" value="P:proteolysis"/>
    <property type="evidence" value="ECO:0007669"/>
    <property type="project" value="UniProtKB-KW"/>
</dbReference>
<protein>
    <recommendedName>
        <fullName evidence="3">ubiquitinyl hydrolase 1</fullName>
        <ecNumber evidence="3">3.4.19.12</ecNumber>
    </recommendedName>
</protein>
<evidence type="ECO:0000259" key="8">
    <source>
        <dbReference type="PROSITE" id="PS50235"/>
    </source>
</evidence>